<accession>A0A4C1SU00</accession>
<evidence type="ECO:0000313" key="2">
    <source>
        <dbReference type="Proteomes" id="UP000299102"/>
    </source>
</evidence>
<proteinExistence type="predicted"/>
<organism evidence="1 2">
    <name type="scientific">Eumeta variegata</name>
    <name type="common">Bagworm moth</name>
    <name type="synonym">Eumeta japonica</name>
    <dbReference type="NCBI Taxonomy" id="151549"/>
    <lineage>
        <taxon>Eukaryota</taxon>
        <taxon>Metazoa</taxon>
        <taxon>Ecdysozoa</taxon>
        <taxon>Arthropoda</taxon>
        <taxon>Hexapoda</taxon>
        <taxon>Insecta</taxon>
        <taxon>Pterygota</taxon>
        <taxon>Neoptera</taxon>
        <taxon>Endopterygota</taxon>
        <taxon>Lepidoptera</taxon>
        <taxon>Glossata</taxon>
        <taxon>Ditrysia</taxon>
        <taxon>Tineoidea</taxon>
        <taxon>Psychidae</taxon>
        <taxon>Oiketicinae</taxon>
        <taxon>Eumeta</taxon>
    </lineage>
</organism>
<reference evidence="1 2" key="1">
    <citation type="journal article" date="2019" name="Commun. Biol.">
        <title>The bagworm genome reveals a unique fibroin gene that provides high tensile strength.</title>
        <authorList>
            <person name="Kono N."/>
            <person name="Nakamura H."/>
            <person name="Ohtoshi R."/>
            <person name="Tomita M."/>
            <person name="Numata K."/>
            <person name="Arakawa K."/>
        </authorList>
    </citation>
    <scope>NUCLEOTIDE SEQUENCE [LARGE SCALE GENOMIC DNA]</scope>
</reference>
<dbReference type="AlphaFoldDB" id="A0A4C1SU00"/>
<dbReference type="EMBL" id="BGZK01007794">
    <property type="protein sequence ID" value="GBP05622.1"/>
    <property type="molecule type" value="Genomic_DNA"/>
</dbReference>
<keyword evidence="2" id="KW-1185">Reference proteome</keyword>
<dbReference type="Proteomes" id="UP000299102">
    <property type="component" value="Unassembled WGS sequence"/>
</dbReference>
<comment type="caution">
    <text evidence="1">The sequence shown here is derived from an EMBL/GenBank/DDBJ whole genome shotgun (WGS) entry which is preliminary data.</text>
</comment>
<gene>
    <name evidence="1" type="ORF">EVAR_91103_1</name>
</gene>
<dbReference type="OrthoDB" id="7477382at2759"/>
<name>A0A4C1SU00_EUMVA</name>
<sequence>MSIVVLHSAGSIASAEKNLYVERLQTEESYTEINIGRVKIVSRYNYIVHTVNLNELDNLVHHALDTVNLLASTEYSRLAKDEDLEMEKILRML</sequence>
<evidence type="ECO:0000313" key="1">
    <source>
        <dbReference type="EMBL" id="GBP05622.1"/>
    </source>
</evidence>
<protein>
    <submittedName>
        <fullName evidence="1">Uncharacterized protein</fullName>
    </submittedName>
</protein>